<evidence type="ECO:0000259" key="11">
    <source>
        <dbReference type="Pfam" id="PF01443"/>
    </source>
</evidence>
<name>K1SYR9_9ZZZZ</name>
<sequence length="185" mass="19989">MGPKAGRKGGEVVFQGTPQEMLKTDTITAQYLNGKMAIEVPALRREGNGKHITIHGATGNNLKGVDVDFPLGKLIVVTGVSGSGKSTLINETLQPILSQHFYRSLKKPMPYESIEGIENIDKVVNVDQSPIGRTPRSNPATYTGVFSDIRSLFVGLPEAKIRGYKPGRFSFNVKGGRCEECKGNG</sequence>
<keyword evidence="6" id="KW-0228">DNA excision</keyword>
<keyword evidence="3" id="KW-0677">Repeat</keyword>
<evidence type="ECO:0000313" key="12">
    <source>
        <dbReference type="EMBL" id="EKC60494.1"/>
    </source>
</evidence>
<keyword evidence="2" id="KW-0963">Cytoplasm</keyword>
<evidence type="ECO:0000256" key="8">
    <source>
        <dbReference type="ARBA" id="ARBA00022881"/>
    </source>
</evidence>
<dbReference type="PANTHER" id="PTHR43152:SF3">
    <property type="entry name" value="UVRABC SYSTEM PROTEIN A"/>
    <property type="match status" value="1"/>
</dbReference>
<keyword evidence="10" id="KW-0234">DNA repair</keyword>
<evidence type="ECO:0000256" key="10">
    <source>
        <dbReference type="ARBA" id="ARBA00023204"/>
    </source>
</evidence>
<evidence type="ECO:0000256" key="5">
    <source>
        <dbReference type="ARBA" id="ARBA00022763"/>
    </source>
</evidence>
<evidence type="ECO:0000256" key="2">
    <source>
        <dbReference type="ARBA" id="ARBA00022490"/>
    </source>
</evidence>
<gene>
    <name evidence="12" type="ORF">OBE_08946</name>
</gene>
<keyword evidence="8" id="KW-0267">Excision nuclease</keyword>
<feature type="non-terminal residue" evidence="12">
    <location>
        <position position="185"/>
    </location>
</feature>
<evidence type="ECO:0000256" key="1">
    <source>
        <dbReference type="ARBA" id="ARBA00004496"/>
    </source>
</evidence>
<dbReference type="PANTHER" id="PTHR43152">
    <property type="entry name" value="UVRABC SYSTEM PROTEIN A"/>
    <property type="match status" value="1"/>
</dbReference>
<evidence type="ECO:0000256" key="7">
    <source>
        <dbReference type="ARBA" id="ARBA00022840"/>
    </source>
</evidence>
<accession>K1SYR9</accession>
<dbReference type="GO" id="GO:0004518">
    <property type="term" value="F:nuclease activity"/>
    <property type="evidence" value="ECO:0007669"/>
    <property type="project" value="UniProtKB-KW"/>
</dbReference>
<dbReference type="SUPFAM" id="SSF52540">
    <property type="entry name" value="P-loop containing nucleoside triphosphate hydrolases"/>
    <property type="match status" value="1"/>
</dbReference>
<keyword evidence="7" id="KW-0067">ATP-binding</keyword>
<dbReference type="GO" id="GO:0005737">
    <property type="term" value="C:cytoplasm"/>
    <property type="evidence" value="ECO:0007669"/>
    <property type="project" value="UniProtKB-SubCell"/>
</dbReference>
<evidence type="ECO:0000256" key="9">
    <source>
        <dbReference type="ARBA" id="ARBA00023125"/>
    </source>
</evidence>
<comment type="subcellular location">
    <subcellularLocation>
        <location evidence="1">Cytoplasm</location>
    </subcellularLocation>
</comment>
<dbReference type="EMBL" id="AJWZ01006187">
    <property type="protein sequence ID" value="EKC60494.1"/>
    <property type="molecule type" value="Genomic_DNA"/>
</dbReference>
<dbReference type="InterPro" id="IPR027351">
    <property type="entry name" value="(+)RNA_virus_helicase_core_dom"/>
</dbReference>
<keyword evidence="9" id="KW-0238">DNA-binding</keyword>
<evidence type="ECO:0000256" key="3">
    <source>
        <dbReference type="ARBA" id="ARBA00022737"/>
    </source>
</evidence>
<dbReference type="GO" id="GO:0003677">
    <property type="term" value="F:DNA binding"/>
    <property type="evidence" value="ECO:0007669"/>
    <property type="project" value="UniProtKB-KW"/>
</dbReference>
<protein>
    <submittedName>
        <fullName evidence="12">Excinuclease ABC, A subunit</fullName>
    </submittedName>
</protein>
<organism evidence="12">
    <name type="scientific">human gut metagenome</name>
    <dbReference type="NCBI Taxonomy" id="408170"/>
    <lineage>
        <taxon>unclassified sequences</taxon>
        <taxon>metagenomes</taxon>
        <taxon>organismal metagenomes</taxon>
    </lineage>
</organism>
<reference evidence="12" key="1">
    <citation type="journal article" date="2013" name="Environ. Microbiol.">
        <title>Microbiota from the distal guts of lean and obese adolescents exhibit partial functional redundancy besides clear differences in community structure.</title>
        <authorList>
            <person name="Ferrer M."/>
            <person name="Ruiz A."/>
            <person name="Lanza F."/>
            <person name="Haange S.B."/>
            <person name="Oberbach A."/>
            <person name="Till H."/>
            <person name="Bargiela R."/>
            <person name="Campoy C."/>
            <person name="Segura M.T."/>
            <person name="Richter M."/>
            <person name="von Bergen M."/>
            <person name="Seifert J."/>
            <person name="Suarez A."/>
        </authorList>
    </citation>
    <scope>NUCLEOTIDE SEQUENCE</scope>
</reference>
<comment type="caution">
    <text evidence="12">The sequence shown here is derived from an EMBL/GenBank/DDBJ whole genome shotgun (WGS) entry which is preliminary data.</text>
</comment>
<evidence type="ECO:0000256" key="6">
    <source>
        <dbReference type="ARBA" id="ARBA00022769"/>
    </source>
</evidence>
<dbReference type="Pfam" id="PF01443">
    <property type="entry name" value="Viral_helicase1"/>
    <property type="match status" value="1"/>
</dbReference>
<dbReference type="GO" id="GO:0006281">
    <property type="term" value="P:DNA repair"/>
    <property type="evidence" value="ECO:0007669"/>
    <property type="project" value="UniProtKB-KW"/>
</dbReference>
<keyword evidence="5" id="KW-0227">DNA damage</keyword>
<evidence type="ECO:0000256" key="4">
    <source>
        <dbReference type="ARBA" id="ARBA00022741"/>
    </source>
</evidence>
<feature type="domain" description="(+)RNA virus helicase C-terminal" evidence="11">
    <location>
        <begin position="75"/>
        <end position="107"/>
    </location>
</feature>
<dbReference type="InterPro" id="IPR027417">
    <property type="entry name" value="P-loop_NTPase"/>
</dbReference>
<dbReference type="GO" id="GO:0005524">
    <property type="term" value="F:ATP binding"/>
    <property type="evidence" value="ECO:0007669"/>
    <property type="project" value="UniProtKB-KW"/>
</dbReference>
<dbReference type="AlphaFoldDB" id="K1SYR9"/>
<proteinExistence type="predicted"/>
<keyword evidence="4" id="KW-0547">Nucleotide-binding</keyword>
<dbReference type="Gene3D" id="3.40.50.300">
    <property type="entry name" value="P-loop containing nucleotide triphosphate hydrolases"/>
    <property type="match status" value="2"/>
</dbReference>